<evidence type="ECO:0000313" key="2">
    <source>
        <dbReference type="EMBL" id="SPK72489.1"/>
    </source>
</evidence>
<keyword evidence="1" id="KW-0472">Membrane</keyword>
<reference evidence="2 3" key="1">
    <citation type="submission" date="2018-01" db="EMBL/GenBank/DDBJ databases">
        <authorList>
            <person name="Gaut B.S."/>
            <person name="Morton B.R."/>
            <person name="Clegg M.T."/>
            <person name="Duvall M.R."/>
        </authorList>
    </citation>
    <scope>NUCLEOTIDE SEQUENCE [LARGE SCALE GENOMIC DNA]</scope>
    <source>
        <strain evidence="2">Cupriavidus taiwanensis LMG 19425</strain>
    </source>
</reference>
<dbReference type="EMBL" id="LT991976">
    <property type="protein sequence ID" value="SPK72489.1"/>
    <property type="molecule type" value="Genomic_DNA"/>
</dbReference>
<dbReference type="Proteomes" id="UP000255505">
    <property type="component" value="Chromosome I"/>
</dbReference>
<evidence type="ECO:0000256" key="1">
    <source>
        <dbReference type="SAM" id="Phobius"/>
    </source>
</evidence>
<protein>
    <submittedName>
        <fullName evidence="2">Putative membrane protein</fullName>
    </submittedName>
</protein>
<sequence>MPEPLDHNEPRPADDAVHRVVSAGPSGTFAVAGVATAIVVLIYLVFFFFVHVPRGLVQ</sequence>
<keyword evidence="1" id="KW-0812">Transmembrane</keyword>
<proteinExistence type="predicted"/>
<keyword evidence="1" id="KW-1133">Transmembrane helix</keyword>
<feature type="transmembrane region" description="Helical" evidence="1">
    <location>
        <begin position="29"/>
        <end position="50"/>
    </location>
</feature>
<dbReference type="AlphaFoldDB" id="A0A375IG06"/>
<organism evidence="2 3">
    <name type="scientific">Cupriavidus taiwanensis</name>
    <dbReference type="NCBI Taxonomy" id="164546"/>
    <lineage>
        <taxon>Bacteria</taxon>
        <taxon>Pseudomonadati</taxon>
        <taxon>Pseudomonadota</taxon>
        <taxon>Betaproteobacteria</taxon>
        <taxon>Burkholderiales</taxon>
        <taxon>Burkholderiaceae</taxon>
        <taxon>Cupriavidus</taxon>
    </lineage>
</organism>
<evidence type="ECO:0000313" key="3">
    <source>
        <dbReference type="Proteomes" id="UP000255505"/>
    </source>
</evidence>
<accession>A0A375IG06</accession>
<name>A0A375IG06_9BURK</name>
<gene>
    <name evidence="2" type="ORF">CT19425_70189</name>
</gene>
<dbReference type="RefSeq" id="WP_172583260.1">
    <property type="nucleotide sequence ID" value="NZ_JAYMSA010000011.1"/>
</dbReference>